<protein>
    <submittedName>
        <fullName evidence="1">Uncharacterized protein</fullName>
    </submittedName>
</protein>
<proteinExistence type="predicted"/>
<dbReference type="GeneID" id="14873784"/>
<dbReference type="RefSeq" id="XP_004358748.1">
    <property type="nucleotide sequence ID" value="XM_004358691.1"/>
</dbReference>
<dbReference type="Proteomes" id="UP000007797">
    <property type="component" value="Unassembled WGS sequence"/>
</dbReference>
<accession>F4PTL6</accession>
<name>F4PTL6_CACFS</name>
<organism evidence="1 2">
    <name type="scientific">Cavenderia fasciculata</name>
    <name type="common">Slime mold</name>
    <name type="synonym">Dictyostelium fasciculatum</name>
    <dbReference type="NCBI Taxonomy" id="261658"/>
    <lineage>
        <taxon>Eukaryota</taxon>
        <taxon>Amoebozoa</taxon>
        <taxon>Evosea</taxon>
        <taxon>Eumycetozoa</taxon>
        <taxon>Dictyostelia</taxon>
        <taxon>Acytosteliales</taxon>
        <taxon>Cavenderiaceae</taxon>
        <taxon>Cavenderia</taxon>
    </lineage>
</organism>
<sequence length="499" mass="56475">MAVGKMTVRNGCPFSVVFYCLAGPKFELGPYETKTESACLIWFSTRVAGPGTISNTNNFQKDSTDYANHLKKSYNPVELGKAAKSFVFLEKDAFEWVFKIPNTTVPTARGNEWFFGAKKEGVYGTSDLVILADMDIAHSLDPNYPPWVHLRIEKDEGQGKLPTDFMTKPSYIEPNLDKYADVFFCKLLNVQHKNYLSAKNYGQNDLTMSASHIQPYDPFNFHEYFAVQPHHSGQSYEIKIFSTVNGNSGQISRYVKTSGGIGVTGESESSDQVFTVALLHDNPPTVRLSQGGYQLVGSDNNKAPFLYPKIDTALDQQWNVETYTVDMHKIPTNRRIRIMHAKTGMFLSALNEKMTLVEGTVNNDQMWFYIEPAKAANNYDIVPNQFIISYYQGYKYYLGANRDKQFVPGGYYAFANKWEFQIGGNHSGFLIKSLVDDWSTLSQGYNNLFYKNGEFAFWCGDFDDQDIFVLHITTLTLTNLWDLLSCSHPPALKPSCSKQ</sequence>
<reference evidence="2" key="1">
    <citation type="journal article" date="2011" name="Genome Res.">
        <title>Phylogeny-wide analysis of social amoeba genomes highlights ancient origins for complex intercellular communication.</title>
        <authorList>
            <person name="Heidel A.J."/>
            <person name="Lawal H.M."/>
            <person name="Felder M."/>
            <person name="Schilde C."/>
            <person name="Helps N.R."/>
            <person name="Tunggal B."/>
            <person name="Rivero F."/>
            <person name="John U."/>
            <person name="Schleicher M."/>
            <person name="Eichinger L."/>
            <person name="Platzer M."/>
            <person name="Noegel A.A."/>
            <person name="Schaap P."/>
            <person name="Gloeckner G."/>
        </authorList>
    </citation>
    <scope>NUCLEOTIDE SEQUENCE [LARGE SCALE GENOMIC DNA]</scope>
    <source>
        <strain evidence="2">SH3</strain>
    </source>
</reference>
<keyword evidence="2" id="KW-1185">Reference proteome</keyword>
<evidence type="ECO:0000313" key="1">
    <source>
        <dbReference type="EMBL" id="EGG20898.1"/>
    </source>
</evidence>
<evidence type="ECO:0000313" key="2">
    <source>
        <dbReference type="Proteomes" id="UP000007797"/>
    </source>
</evidence>
<dbReference type="KEGG" id="dfa:DFA_00764"/>
<gene>
    <name evidence="1" type="ORF">DFA_00764</name>
</gene>
<dbReference type="AlphaFoldDB" id="F4PTL6"/>
<dbReference type="EMBL" id="GL883010">
    <property type="protein sequence ID" value="EGG20898.1"/>
    <property type="molecule type" value="Genomic_DNA"/>
</dbReference>